<proteinExistence type="predicted"/>
<keyword evidence="2" id="KW-1185">Reference proteome</keyword>
<protein>
    <submittedName>
        <fullName evidence="1">Uncharacterized protein</fullName>
    </submittedName>
</protein>
<reference evidence="1 2" key="1">
    <citation type="submission" date="2019-12" db="EMBL/GenBank/DDBJ databases">
        <authorList>
            <person name="Huq M.A."/>
        </authorList>
    </citation>
    <scope>NUCLEOTIDE SEQUENCE [LARGE SCALE GENOMIC DNA]</scope>
    <source>
        <strain evidence="1 2">MAH-34</strain>
    </source>
</reference>
<comment type="caution">
    <text evidence="1">The sequence shown here is derived from an EMBL/GenBank/DDBJ whole genome shotgun (WGS) entry which is preliminary data.</text>
</comment>
<evidence type="ECO:0000313" key="2">
    <source>
        <dbReference type="Proteomes" id="UP000467637"/>
    </source>
</evidence>
<accession>A0ABW9U9Q9</accession>
<sequence length="54" mass="6177">MSANESLEKASTITSAGKTRYIPKKDWKQRPLGIPIIRYHVIQMATKLGYRTDL</sequence>
<evidence type="ECO:0000313" key="1">
    <source>
        <dbReference type="EMBL" id="MVQ36176.1"/>
    </source>
</evidence>
<name>A0ABW9U9Q9_9BACL</name>
<dbReference type="EMBL" id="WSEM01000016">
    <property type="protein sequence ID" value="MVQ36176.1"/>
    <property type="molecule type" value="Genomic_DNA"/>
</dbReference>
<gene>
    <name evidence="1" type="ORF">GON05_16265</name>
</gene>
<dbReference type="Proteomes" id="UP000467637">
    <property type="component" value="Unassembled WGS sequence"/>
</dbReference>
<organism evidence="1 2">
    <name type="scientific">Paenibacillus anseongense</name>
    <dbReference type="NCBI Taxonomy" id="2682845"/>
    <lineage>
        <taxon>Bacteria</taxon>
        <taxon>Bacillati</taxon>
        <taxon>Bacillota</taxon>
        <taxon>Bacilli</taxon>
        <taxon>Bacillales</taxon>
        <taxon>Paenibacillaceae</taxon>
        <taxon>Paenibacillus</taxon>
    </lineage>
</organism>